<proteinExistence type="predicted"/>
<dbReference type="GO" id="GO:0016887">
    <property type="term" value="F:ATP hydrolysis activity"/>
    <property type="evidence" value="ECO:0007669"/>
    <property type="project" value="InterPro"/>
</dbReference>
<dbReference type="GO" id="GO:0006829">
    <property type="term" value="P:zinc ion transport"/>
    <property type="evidence" value="ECO:0007669"/>
    <property type="project" value="UniProtKB-KW"/>
</dbReference>
<keyword evidence="1" id="KW-0813">Transport</keyword>
<name>A0A3N1KZ97_9PROT</name>
<evidence type="ECO:0000256" key="4">
    <source>
        <dbReference type="ARBA" id="ARBA00022833"/>
    </source>
</evidence>
<evidence type="ECO:0000256" key="6">
    <source>
        <dbReference type="ARBA" id="ARBA00022906"/>
    </source>
</evidence>
<organism evidence="11 12">
    <name type="scientific">Stella humosa</name>
    <dbReference type="NCBI Taxonomy" id="94"/>
    <lineage>
        <taxon>Bacteria</taxon>
        <taxon>Pseudomonadati</taxon>
        <taxon>Pseudomonadota</taxon>
        <taxon>Alphaproteobacteria</taxon>
        <taxon>Rhodospirillales</taxon>
        <taxon>Stellaceae</taxon>
        <taxon>Stella</taxon>
    </lineage>
</organism>
<keyword evidence="5 11" id="KW-0067">ATP-binding</keyword>
<evidence type="ECO:0000256" key="9">
    <source>
        <dbReference type="ARBA" id="ARBA00023136"/>
    </source>
</evidence>
<evidence type="ECO:0000256" key="1">
    <source>
        <dbReference type="ARBA" id="ARBA00022448"/>
    </source>
</evidence>
<evidence type="ECO:0000313" key="11">
    <source>
        <dbReference type="EMBL" id="ROP83638.1"/>
    </source>
</evidence>
<dbReference type="RefSeq" id="WP_123693369.1">
    <property type="nucleotide sequence ID" value="NZ_AP019700.1"/>
</dbReference>
<dbReference type="OrthoDB" id="9810077at2"/>
<dbReference type="SUPFAM" id="SSF52540">
    <property type="entry name" value="P-loop containing nucleoside triphosphate hydrolases"/>
    <property type="match status" value="1"/>
</dbReference>
<dbReference type="PROSITE" id="PS50893">
    <property type="entry name" value="ABC_TRANSPORTER_2"/>
    <property type="match status" value="1"/>
</dbReference>
<dbReference type="Pfam" id="PF00005">
    <property type="entry name" value="ABC_tran"/>
    <property type="match status" value="1"/>
</dbReference>
<dbReference type="SMART" id="SM00382">
    <property type="entry name" value="AAA"/>
    <property type="match status" value="1"/>
</dbReference>
<dbReference type="GO" id="GO:0005524">
    <property type="term" value="F:ATP binding"/>
    <property type="evidence" value="ECO:0007669"/>
    <property type="project" value="UniProtKB-KW"/>
</dbReference>
<keyword evidence="4" id="KW-0862">Zinc</keyword>
<dbReference type="PROSITE" id="PS00211">
    <property type="entry name" value="ABC_TRANSPORTER_1"/>
    <property type="match status" value="1"/>
</dbReference>
<evidence type="ECO:0000313" key="12">
    <source>
        <dbReference type="Proteomes" id="UP000278222"/>
    </source>
</evidence>
<dbReference type="GO" id="GO:0010043">
    <property type="term" value="P:response to zinc ion"/>
    <property type="evidence" value="ECO:0007669"/>
    <property type="project" value="TreeGrafter"/>
</dbReference>
<dbReference type="PANTHER" id="PTHR42734:SF9">
    <property type="entry name" value="ZINC IMPORT ATP-BINDING PROTEIN ZNUC"/>
    <property type="match status" value="1"/>
</dbReference>
<feature type="domain" description="ABC transporter" evidence="10">
    <location>
        <begin position="10"/>
        <end position="225"/>
    </location>
</feature>
<evidence type="ECO:0000256" key="8">
    <source>
        <dbReference type="ARBA" id="ARBA00023065"/>
    </source>
</evidence>
<dbReference type="InterPro" id="IPR017871">
    <property type="entry name" value="ABC_transporter-like_CS"/>
</dbReference>
<keyword evidence="8" id="KW-0406">Ion transport</keyword>
<reference evidence="11 12" key="1">
    <citation type="submission" date="2018-11" db="EMBL/GenBank/DDBJ databases">
        <title>Genomic Encyclopedia of Type Strains, Phase IV (KMG-IV): sequencing the most valuable type-strain genomes for metagenomic binning, comparative biology and taxonomic classification.</title>
        <authorList>
            <person name="Goeker M."/>
        </authorList>
    </citation>
    <scope>NUCLEOTIDE SEQUENCE [LARGE SCALE GENOMIC DNA]</scope>
    <source>
        <strain evidence="11 12">DSM 5900</strain>
    </source>
</reference>
<accession>A0A3N1KZ97</accession>
<comment type="caution">
    <text evidence="11">The sequence shown here is derived from an EMBL/GenBank/DDBJ whole genome shotgun (WGS) entry which is preliminary data.</text>
</comment>
<gene>
    <name evidence="11" type="ORF">EDC65_4287</name>
</gene>
<dbReference type="EMBL" id="RJKX01000016">
    <property type="protein sequence ID" value="ROP83638.1"/>
    <property type="molecule type" value="Genomic_DNA"/>
</dbReference>
<protein>
    <submittedName>
        <fullName evidence="11">Zinc transport system ATP-binding protein</fullName>
    </submittedName>
</protein>
<keyword evidence="9" id="KW-0472">Membrane</keyword>
<evidence type="ECO:0000259" key="10">
    <source>
        <dbReference type="PROSITE" id="PS50893"/>
    </source>
</evidence>
<dbReference type="AlphaFoldDB" id="A0A3N1KZ97"/>
<evidence type="ECO:0000256" key="3">
    <source>
        <dbReference type="ARBA" id="ARBA00022741"/>
    </source>
</evidence>
<dbReference type="Gene3D" id="3.40.50.300">
    <property type="entry name" value="P-loop containing nucleotide triphosphate hydrolases"/>
    <property type="match status" value="1"/>
</dbReference>
<dbReference type="InterPro" id="IPR003593">
    <property type="entry name" value="AAA+_ATPase"/>
</dbReference>
<dbReference type="PANTHER" id="PTHR42734">
    <property type="entry name" value="METAL TRANSPORT SYSTEM ATP-BINDING PROTEIN TM_0124-RELATED"/>
    <property type="match status" value="1"/>
</dbReference>
<sequence length="266" mass="28582">MPPDASAPLVALQDVTYRVGGNVLVEHVSLAVAPRQIVSLIGPNGAGKTTTVRLALGLLQPSEGRVARRPGLSVGYVPQRLTVDRSLPLTVRRLLSLTARPTPAEAQAALDETGAGHLAGREVHDLSGGEWQRVLIARALLRQPALLVLDEPVQGVDVTGQAELFTLIRTLRDRRGCGVLLVSHDLHLVMAATDAVICLNRHVCCSGRPDRVVRDPAYRDLFGDAATALAVYAHHHDHVHDATGAVVPVEGHHHHDHHDHAHHNHG</sequence>
<keyword evidence="6" id="KW-0864">Zinc transport</keyword>
<dbReference type="InterPro" id="IPR027417">
    <property type="entry name" value="P-loop_NTPase"/>
</dbReference>
<keyword evidence="3" id="KW-0547">Nucleotide-binding</keyword>
<evidence type="ECO:0000256" key="7">
    <source>
        <dbReference type="ARBA" id="ARBA00022967"/>
    </source>
</evidence>
<dbReference type="InterPro" id="IPR003439">
    <property type="entry name" value="ABC_transporter-like_ATP-bd"/>
</dbReference>
<dbReference type="InterPro" id="IPR050153">
    <property type="entry name" value="Metal_Ion_Import_ABC"/>
</dbReference>
<evidence type="ECO:0000256" key="2">
    <source>
        <dbReference type="ARBA" id="ARBA00022475"/>
    </source>
</evidence>
<keyword evidence="2" id="KW-1003">Cell membrane</keyword>
<keyword evidence="7" id="KW-1278">Translocase</keyword>
<keyword evidence="12" id="KW-1185">Reference proteome</keyword>
<evidence type="ECO:0000256" key="5">
    <source>
        <dbReference type="ARBA" id="ARBA00022840"/>
    </source>
</evidence>
<dbReference type="Proteomes" id="UP000278222">
    <property type="component" value="Unassembled WGS sequence"/>
</dbReference>